<dbReference type="InterPro" id="IPR002656">
    <property type="entry name" value="Acyl_transf_3_dom"/>
</dbReference>
<comment type="similarity">
    <text evidence="2">Belongs to the acyltransferase 3 family.</text>
</comment>
<feature type="transmembrane region" description="Helical" evidence="8">
    <location>
        <begin position="259"/>
        <end position="279"/>
    </location>
</feature>
<feature type="transmembrane region" description="Helical" evidence="8">
    <location>
        <begin position="285"/>
        <end position="305"/>
    </location>
</feature>
<evidence type="ECO:0000256" key="3">
    <source>
        <dbReference type="ARBA" id="ARBA00022475"/>
    </source>
</evidence>
<comment type="caution">
    <text evidence="10">The sequence shown here is derived from an EMBL/GenBank/DDBJ whole genome shotgun (WGS) entry which is preliminary data.</text>
</comment>
<keyword evidence="6 8" id="KW-0472">Membrane</keyword>
<feature type="transmembrane region" description="Helical" evidence="8">
    <location>
        <begin position="159"/>
        <end position="175"/>
    </location>
</feature>
<feature type="transmembrane region" description="Helical" evidence="8">
    <location>
        <begin position="211"/>
        <end position="229"/>
    </location>
</feature>
<evidence type="ECO:0000256" key="5">
    <source>
        <dbReference type="ARBA" id="ARBA00022989"/>
    </source>
</evidence>
<dbReference type="GO" id="GO:0009246">
    <property type="term" value="P:enterobacterial common antigen biosynthetic process"/>
    <property type="evidence" value="ECO:0007669"/>
    <property type="project" value="TreeGrafter"/>
</dbReference>
<evidence type="ECO:0000256" key="4">
    <source>
        <dbReference type="ARBA" id="ARBA00022692"/>
    </source>
</evidence>
<evidence type="ECO:0000256" key="2">
    <source>
        <dbReference type="ARBA" id="ARBA00007400"/>
    </source>
</evidence>
<dbReference type="PANTHER" id="PTHR40074:SF2">
    <property type="entry name" value="O-ACETYLTRANSFERASE WECH"/>
    <property type="match status" value="1"/>
</dbReference>
<dbReference type="Proteomes" id="UP000015346">
    <property type="component" value="Unassembled WGS sequence"/>
</dbReference>
<dbReference type="PANTHER" id="PTHR40074">
    <property type="entry name" value="O-ACETYLTRANSFERASE WECH"/>
    <property type="match status" value="1"/>
</dbReference>
<evidence type="ECO:0000313" key="11">
    <source>
        <dbReference type="Proteomes" id="UP000015346"/>
    </source>
</evidence>
<dbReference type="HOGENOM" id="CLU_860064_0_0_5"/>
<proteinExistence type="inferred from homology"/>
<feature type="region of interest" description="Disordered" evidence="7">
    <location>
        <begin position="1"/>
        <end position="25"/>
    </location>
</feature>
<keyword evidence="3" id="KW-1003">Cell membrane</keyword>
<keyword evidence="10" id="KW-0012">Acyltransferase</keyword>
<comment type="subcellular location">
    <subcellularLocation>
        <location evidence="1">Cell membrane</location>
        <topology evidence="1">Multi-pass membrane protein</topology>
    </subcellularLocation>
</comment>
<organism evidence="10 11">
    <name type="scientific">Rubellimicrobium thermophilum DSM 16684</name>
    <dbReference type="NCBI Taxonomy" id="1123069"/>
    <lineage>
        <taxon>Bacteria</taxon>
        <taxon>Pseudomonadati</taxon>
        <taxon>Pseudomonadota</taxon>
        <taxon>Alphaproteobacteria</taxon>
        <taxon>Rhodobacterales</taxon>
        <taxon>Roseobacteraceae</taxon>
        <taxon>Rubellimicrobium</taxon>
    </lineage>
</organism>
<evidence type="ECO:0000256" key="8">
    <source>
        <dbReference type="SAM" id="Phobius"/>
    </source>
</evidence>
<feature type="transmembrane region" description="Helical" evidence="8">
    <location>
        <begin position="56"/>
        <end position="76"/>
    </location>
</feature>
<evidence type="ECO:0000313" key="10">
    <source>
        <dbReference type="EMBL" id="EPX87274.1"/>
    </source>
</evidence>
<keyword evidence="10" id="KW-0808">Transferase</keyword>
<keyword evidence="11" id="KW-1185">Reference proteome</keyword>
<evidence type="ECO:0000259" key="9">
    <source>
        <dbReference type="Pfam" id="PF01757"/>
    </source>
</evidence>
<dbReference type="GO" id="GO:0016413">
    <property type="term" value="F:O-acetyltransferase activity"/>
    <property type="evidence" value="ECO:0007669"/>
    <property type="project" value="TreeGrafter"/>
</dbReference>
<dbReference type="Pfam" id="PF01757">
    <property type="entry name" value="Acyl_transf_3"/>
    <property type="match status" value="1"/>
</dbReference>
<accession>S9SLJ2</accession>
<feature type="transmembrane region" description="Helical" evidence="8">
    <location>
        <begin position="187"/>
        <end position="204"/>
    </location>
</feature>
<keyword evidence="4 8" id="KW-0812">Transmembrane</keyword>
<sequence length="315" mass="34498">MLPDASRQGSLCATPMTPSLPPAPAATRRQSIDLLRFVAAFGVVWAHMQAPGMVEGYVALALFTILTAFLSLRSLARRGPRWFWLGRLVRFGLPWVVWSAFYLLLELWRAEDPRMALTLTDPLRLLIGPTVHLWFLPFIILSSPLVLLALHAMTSARHVWILSLLLIPAAMGALWAHDRIAPPEPVIQWAFAALPFLYGLLSAGGQRHDAVAAPLLFATASCVGASLLWGSIPAPFLLLACLLFEGLWRLPLSHPALPALGQLAYGIYLVHPFFMLVWYRFAGGWSAIAGAFAVFVASASAAWLIRRLPGGRLIA</sequence>
<dbReference type="STRING" id="1123069.ruthe_00672"/>
<keyword evidence="5 8" id="KW-1133">Transmembrane helix</keyword>
<gene>
    <name evidence="10" type="ORF">ruthe_00672</name>
</gene>
<protein>
    <submittedName>
        <fullName evidence="10">Acyltransferase family</fullName>
    </submittedName>
</protein>
<evidence type="ECO:0000256" key="1">
    <source>
        <dbReference type="ARBA" id="ARBA00004651"/>
    </source>
</evidence>
<name>S9SLJ2_9RHOB</name>
<feature type="domain" description="Acyltransferase 3" evidence="9">
    <location>
        <begin position="30"/>
        <end position="306"/>
    </location>
</feature>
<dbReference type="EMBL" id="AOLV01000008">
    <property type="protein sequence ID" value="EPX87274.1"/>
    <property type="molecule type" value="Genomic_DNA"/>
</dbReference>
<dbReference type="AlphaFoldDB" id="S9SLJ2"/>
<evidence type="ECO:0000256" key="7">
    <source>
        <dbReference type="SAM" id="MobiDB-lite"/>
    </source>
</evidence>
<dbReference type="GO" id="GO:0005886">
    <property type="term" value="C:plasma membrane"/>
    <property type="evidence" value="ECO:0007669"/>
    <property type="project" value="UniProtKB-SubCell"/>
</dbReference>
<feature type="transmembrane region" description="Helical" evidence="8">
    <location>
        <begin position="125"/>
        <end position="147"/>
    </location>
</feature>
<reference evidence="10 11" key="1">
    <citation type="journal article" date="2013" name="Stand. Genomic Sci.">
        <title>Genome sequence of the reddish-pigmented Rubellimicrobium thermophilum type strain (DSM 16684(T)), a member of the Roseobacter clade.</title>
        <authorList>
            <person name="Fiebig A."/>
            <person name="Riedel T."/>
            <person name="Gronow S."/>
            <person name="Petersen J."/>
            <person name="Klenk H.P."/>
            <person name="Goker M."/>
        </authorList>
    </citation>
    <scope>NUCLEOTIDE SEQUENCE [LARGE SCALE GENOMIC DNA]</scope>
    <source>
        <strain evidence="10 11">DSM 16684</strain>
    </source>
</reference>
<evidence type="ECO:0000256" key="6">
    <source>
        <dbReference type="ARBA" id="ARBA00023136"/>
    </source>
</evidence>
<feature type="transmembrane region" description="Helical" evidence="8">
    <location>
        <begin position="88"/>
        <end position="105"/>
    </location>
</feature>